<evidence type="ECO:0000256" key="4">
    <source>
        <dbReference type="ARBA" id="ARBA00022679"/>
    </source>
</evidence>
<accession>A0A7I8D0Y6</accession>
<evidence type="ECO:0000256" key="5">
    <source>
        <dbReference type="ARBA" id="ARBA00022741"/>
    </source>
</evidence>
<feature type="binding site" evidence="9">
    <location>
        <begin position="96"/>
        <end position="106"/>
    </location>
    <ligand>
        <name>ATP</name>
        <dbReference type="ChEBI" id="CHEBI:30616"/>
    </ligand>
</feature>
<dbReference type="EC" id="2.7.1.148" evidence="2 9"/>
<keyword evidence="6 9" id="KW-0418">Kinase</keyword>
<dbReference type="PANTHER" id="PTHR43527">
    <property type="entry name" value="4-DIPHOSPHOCYTIDYL-2-C-METHYL-D-ERYTHRITOL KINASE, CHLOROPLASTIC"/>
    <property type="match status" value="1"/>
</dbReference>
<organism evidence="12 13">
    <name type="scientific">Solibaculum mannosilyticum</name>
    <dbReference type="NCBI Taxonomy" id="2780922"/>
    <lineage>
        <taxon>Bacteria</taxon>
        <taxon>Bacillati</taxon>
        <taxon>Bacillota</taxon>
        <taxon>Clostridia</taxon>
        <taxon>Eubacteriales</taxon>
        <taxon>Oscillospiraceae</taxon>
        <taxon>Solibaculum</taxon>
    </lineage>
</organism>
<keyword evidence="5 9" id="KW-0547">Nucleotide-binding</keyword>
<sequence>MSILVKAPAKVNLSLDITGRRDDGYHLVRMVMQTVDLCDIVEVDLCGEGISLSCSRTDLPVDEGNLAYRAARLYLDHVGVDKTKNGVSIHIQKRIPIAAGLAGGSADAAAVLVALNSLYGQVKPDALSNLAAKLGADIPFCLQGGTSLAQDIGTTLSPLPSPPDCFLVLCKPDVGVSTQEAYRRFDDLVQVSHPDVDGMIDALADGNIDFVVSSVNNVFEQVICIPELDHIRSVMNNCGAMVSCMSGSGPTIFGIFRKEAEAKICWDHLAQIYNDVFVTRPIAYGCKIIENH</sequence>
<protein>
    <recommendedName>
        <fullName evidence="3 9">4-diphosphocytidyl-2-C-methyl-D-erythritol kinase</fullName>
        <shortName evidence="9">CMK</shortName>
        <ecNumber evidence="2 9">2.7.1.148</ecNumber>
    </recommendedName>
    <alternativeName>
        <fullName evidence="8 9">4-(cytidine-5'-diphospho)-2-C-methyl-D-erythritol kinase</fullName>
    </alternativeName>
</protein>
<dbReference type="InterPro" id="IPR006204">
    <property type="entry name" value="GHMP_kinase_N_dom"/>
</dbReference>
<comment type="function">
    <text evidence="9">Catalyzes the phosphorylation of the position 2 hydroxy group of 4-diphosphocytidyl-2C-methyl-D-erythritol.</text>
</comment>
<evidence type="ECO:0000256" key="9">
    <source>
        <dbReference type="HAMAP-Rule" id="MF_00061"/>
    </source>
</evidence>
<dbReference type="AlphaFoldDB" id="A0A7I8D0Y6"/>
<dbReference type="GO" id="GO:0016114">
    <property type="term" value="P:terpenoid biosynthetic process"/>
    <property type="evidence" value="ECO:0007669"/>
    <property type="project" value="UniProtKB-UniRule"/>
</dbReference>
<dbReference type="Pfam" id="PF00288">
    <property type="entry name" value="GHMP_kinases_N"/>
    <property type="match status" value="1"/>
</dbReference>
<dbReference type="GO" id="GO:0005524">
    <property type="term" value="F:ATP binding"/>
    <property type="evidence" value="ECO:0007669"/>
    <property type="project" value="UniProtKB-UniRule"/>
</dbReference>
<keyword evidence="4 9" id="KW-0808">Transferase</keyword>
<comment type="similarity">
    <text evidence="1 9">Belongs to the GHMP kinase family. IspE subfamily.</text>
</comment>
<dbReference type="Proteomes" id="UP000593890">
    <property type="component" value="Chromosome"/>
</dbReference>
<gene>
    <name evidence="9 12" type="primary">ispE</name>
    <name evidence="12" type="ORF">C12CBH8_10970</name>
</gene>
<evidence type="ECO:0000256" key="7">
    <source>
        <dbReference type="ARBA" id="ARBA00022840"/>
    </source>
</evidence>
<dbReference type="Pfam" id="PF08544">
    <property type="entry name" value="GHMP_kinases_C"/>
    <property type="match status" value="1"/>
</dbReference>
<comment type="pathway">
    <text evidence="9">Isoprenoid biosynthesis; isopentenyl diphosphate biosynthesis via DXP pathway; isopentenyl diphosphate from 1-deoxy-D-xylulose 5-phosphate: step 3/6.</text>
</comment>
<dbReference type="InterPro" id="IPR004424">
    <property type="entry name" value="IspE"/>
</dbReference>
<proteinExistence type="inferred from homology"/>
<dbReference type="InterPro" id="IPR036554">
    <property type="entry name" value="GHMP_kinase_C_sf"/>
</dbReference>
<reference evidence="13" key="1">
    <citation type="submission" date="2020-07" db="EMBL/GenBank/DDBJ databases">
        <title>Complete genome sequencing of Clostridia bacterium strain 12CBH8.</title>
        <authorList>
            <person name="Sakamoto M."/>
            <person name="Murakami T."/>
            <person name="Mori H."/>
        </authorList>
    </citation>
    <scope>NUCLEOTIDE SEQUENCE [LARGE SCALE GENOMIC DNA]</scope>
    <source>
        <strain evidence="13">12CBH8</strain>
    </source>
</reference>
<evidence type="ECO:0000256" key="6">
    <source>
        <dbReference type="ARBA" id="ARBA00022777"/>
    </source>
</evidence>
<feature type="active site" evidence="9">
    <location>
        <position position="137"/>
    </location>
</feature>
<keyword evidence="9" id="KW-0414">Isoprene biosynthesis</keyword>
<dbReference type="Gene3D" id="3.30.70.890">
    <property type="entry name" value="GHMP kinase, C-terminal domain"/>
    <property type="match status" value="1"/>
</dbReference>
<dbReference type="InterPro" id="IPR014721">
    <property type="entry name" value="Ribsml_uS5_D2-typ_fold_subgr"/>
</dbReference>
<dbReference type="SUPFAM" id="SSF54211">
    <property type="entry name" value="Ribosomal protein S5 domain 2-like"/>
    <property type="match status" value="1"/>
</dbReference>
<evidence type="ECO:0000256" key="8">
    <source>
        <dbReference type="ARBA" id="ARBA00032554"/>
    </source>
</evidence>
<dbReference type="HAMAP" id="MF_00061">
    <property type="entry name" value="IspE"/>
    <property type="match status" value="1"/>
</dbReference>
<keyword evidence="7 9" id="KW-0067">ATP-binding</keyword>
<dbReference type="InterPro" id="IPR020568">
    <property type="entry name" value="Ribosomal_Su5_D2-typ_SF"/>
</dbReference>
<dbReference type="RefSeq" id="WP_099321952.1">
    <property type="nucleotide sequence ID" value="NZ_AP023321.1"/>
</dbReference>
<feature type="active site" evidence="9">
    <location>
        <position position="10"/>
    </location>
</feature>
<dbReference type="InterPro" id="IPR013750">
    <property type="entry name" value="GHMP_kinase_C_dom"/>
</dbReference>
<name>A0A7I8D0Y6_9FIRM</name>
<dbReference type="PANTHER" id="PTHR43527:SF2">
    <property type="entry name" value="4-DIPHOSPHOCYTIDYL-2-C-METHYL-D-ERYTHRITOL KINASE, CHLOROPLASTIC"/>
    <property type="match status" value="1"/>
</dbReference>
<evidence type="ECO:0000259" key="10">
    <source>
        <dbReference type="Pfam" id="PF00288"/>
    </source>
</evidence>
<evidence type="ECO:0000313" key="12">
    <source>
        <dbReference type="EMBL" id="BCI60458.1"/>
    </source>
</evidence>
<dbReference type="KEGG" id="sman:C12CBH8_10970"/>
<dbReference type="UniPathway" id="UPA00056">
    <property type="reaction ID" value="UER00094"/>
</dbReference>
<evidence type="ECO:0000256" key="1">
    <source>
        <dbReference type="ARBA" id="ARBA00009684"/>
    </source>
</evidence>
<dbReference type="PIRSF" id="PIRSF010376">
    <property type="entry name" value="IspE"/>
    <property type="match status" value="1"/>
</dbReference>
<dbReference type="EMBL" id="AP023321">
    <property type="protein sequence ID" value="BCI60458.1"/>
    <property type="molecule type" value="Genomic_DNA"/>
</dbReference>
<dbReference type="GO" id="GO:0019288">
    <property type="term" value="P:isopentenyl diphosphate biosynthetic process, methylerythritol 4-phosphate pathway"/>
    <property type="evidence" value="ECO:0007669"/>
    <property type="project" value="UniProtKB-UniRule"/>
</dbReference>
<feature type="domain" description="GHMP kinase N-terminal" evidence="10">
    <location>
        <begin position="65"/>
        <end position="145"/>
    </location>
</feature>
<dbReference type="Gene3D" id="3.30.230.10">
    <property type="match status" value="1"/>
</dbReference>
<comment type="catalytic activity">
    <reaction evidence="9">
        <text>4-CDP-2-C-methyl-D-erythritol + ATP = 4-CDP-2-C-methyl-D-erythritol 2-phosphate + ADP + H(+)</text>
        <dbReference type="Rhea" id="RHEA:18437"/>
        <dbReference type="ChEBI" id="CHEBI:15378"/>
        <dbReference type="ChEBI" id="CHEBI:30616"/>
        <dbReference type="ChEBI" id="CHEBI:57823"/>
        <dbReference type="ChEBI" id="CHEBI:57919"/>
        <dbReference type="ChEBI" id="CHEBI:456216"/>
        <dbReference type="EC" id="2.7.1.148"/>
    </reaction>
</comment>
<dbReference type="GO" id="GO:0050515">
    <property type="term" value="F:4-(cytidine 5'-diphospho)-2-C-methyl-D-erythritol kinase activity"/>
    <property type="evidence" value="ECO:0007669"/>
    <property type="project" value="UniProtKB-UniRule"/>
</dbReference>
<dbReference type="SUPFAM" id="SSF55060">
    <property type="entry name" value="GHMP Kinase, C-terminal domain"/>
    <property type="match status" value="1"/>
</dbReference>
<evidence type="ECO:0000256" key="2">
    <source>
        <dbReference type="ARBA" id="ARBA00012052"/>
    </source>
</evidence>
<evidence type="ECO:0000256" key="3">
    <source>
        <dbReference type="ARBA" id="ARBA00017473"/>
    </source>
</evidence>
<evidence type="ECO:0000313" key="13">
    <source>
        <dbReference type="Proteomes" id="UP000593890"/>
    </source>
</evidence>
<evidence type="ECO:0000259" key="11">
    <source>
        <dbReference type="Pfam" id="PF08544"/>
    </source>
</evidence>
<dbReference type="NCBIfam" id="TIGR00154">
    <property type="entry name" value="ispE"/>
    <property type="match status" value="1"/>
</dbReference>
<feature type="domain" description="GHMP kinase C-terminal" evidence="11">
    <location>
        <begin position="221"/>
        <end position="271"/>
    </location>
</feature>
<keyword evidence="13" id="KW-1185">Reference proteome</keyword>